<evidence type="ECO:0000313" key="4">
    <source>
        <dbReference type="Proteomes" id="UP000012040"/>
    </source>
</evidence>
<dbReference type="PANTHER" id="PTHR13847:SF289">
    <property type="entry name" value="GLYCINE OXIDASE"/>
    <property type="match status" value="1"/>
</dbReference>
<dbReference type="STRING" id="1184267.A11Q_1045"/>
<organism evidence="3 4">
    <name type="scientific">Pseudobdellovibrio exovorus JSS</name>
    <dbReference type="NCBI Taxonomy" id="1184267"/>
    <lineage>
        <taxon>Bacteria</taxon>
        <taxon>Pseudomonadati</taxon>
        <taxon>Bdellovibrionota</taxon>
        <taxon>Bdellovibrionia</taxon>
        <taxon>Bdellovibrionales</taxon>
        <taxon>Pseudobdellovibrionaceae</taxon>
        <taxon>Pseudobdellovibrio</taxon>
    </lineage>
</organism>
<dbReference type="GO" id="GO:0016491">
    <property type="term" value="F:oxidoreductase activity"/>
    <property type="evidence" value="ECO:0007669"/>
    <property type="project" value="UniProtKB-KW"/>
</dbReference>
<dbReference type="Gene3D" id="3.50.50.60">
    <property type="entry name" value="FAD/NAD(P)-binding domain"/>
    <property type="match status" value="2"/>
</dbReference>
<dbReference type="Gene3D" id="3.30.9.10">
    <property type="entry name" value="D-Amino Acid Oxidase, subunit A, domain 2"/>
    <property type="match status" value="1"/>
</dbReference>
<dbReference type="eggNOG" id="COG0665">
    <property type="taxonomic scope" value="Bacteria"/>
</dbReference>
<dbReference type="OrthoDB" id="5288288at2"/>
<evidence type="ECO:0000259" key="2">
    <source>
        <dbReference type="Pfam" id="PF01266"/>
    </source>
</evidence>
<accession>M4VB62</accession>
<dbReference type="PATRIC" id="fig|1184267.3.peg.1059"/>
<evidence type="ECO:0000313" key="3">
    <source>
        <dbReference type="EMBL" id="AGH95261.1"/>
    </source>
</evidence>
<dbReference type="SUPFAM" id="SSF54373">
    <property type="entry name" value="FAD-linked reductases, C-terminal domain"/>
    <property type="match status" value="1"/>
</dbReference>
<dbReference type="PANTHER" id="PTHR13847">
    <property type="entry name" value="SARCOSINE DEHYDROGENASE-RELATED"/>
    <property type="match status" value="1"/>
</dbReference>
<name>M4VB62_9BACT</name>
<dbReference type="GO" id="GO:0005737">
    <property type="term" value="C:cytoplasm"/>
    <property type="evidence" value="ECO:0007669"/>
    <property type="project" value="TreeGrafter"/>
</dbReference>
<keyword evidence="4" id="KW-1185">Reference proteome</keyword>
<gene>
    <name evidence="3" type="ORF">A11Q_1045</name>
</gene>
<dbReference type="InterPro" id="IPR036188">
    <property type="entry name" value="FAD/NAD-bd_sf"/>
</dbReference>
<dbReference type="Proteomes" id="UP000012040">
    <property type="component" value="Chromosome"/>
</dbReference>
<protein>
    <recommendedName>
        <fullName evidence="2">FAD dependent oxidoreductase domain-containing protein</fullName>
    </recommendedName>
</protein>
<dbReference type="RefSeq" id="WP_015469751.1">
    <property type="nucleotide sequence ID" value="NC_020813.1"/>
</dbReference>
<feature type="domain" description="FAD dependent oxidoreductase" evidence="2">
    <location>
        <begin position="12"/>
        <end position="403"/>
    </location>
</feature>
<reference evidence="3 4" key="1">
    <citation type="journal article" date="2013" name="ISME J.">
        <title>By their genes ye shall know them: genomic signatures of predatory bacteria.</title>
        <authorList>
            <person name="Pasternak Z."/>
            <person name="Pietrokovski S."/>
            <person name="Rotem O."/>
            <person name="Gophna U."/>
            <person name="Lurie-Weinberger M.N."/>
            <person name="Jurkevitch E."/>
        </authorList>
    </citation>
    <scope>NUCLEOTIDE SEQUENCE [LARGE SCALE GENOMIC DNA]</scope>
    <source>
        <strain evidence="3 4">JSS</strain>
    </source>
</reference>
<dbReference type="Pfam" id="PF01266">
    <property type="entry name" value="DAO"/>
    <property type="match status" value="1"/>
</dbReference>
<dbReference type="EMBL" id="CP003537">
    <property type="protein sequence ID" value="AGH95261.1"/>
    <property type="molecule type" value="Genomic_DNA"/>
</dbReference>
<dbReference type="SUPFAM" id="SSF51905">
    <property type="entry name" value="FAD/NAD(P)-binding domain"/>
    <property type="match status" value="1"/>
</dbReference>
<dbReference type="HOGENOM" id="CLU_007884_9_0_7"/>
<dbReference type="InterPro" id="IPR006076">
    <property type="entry name" value="FAD-dep_OxRdtase"/>
</dbReference>
<proteinExistence type="predicted"/>
<dbReference type="AlphaFoldDB" id="M4VB62"/>
<sequence length="421" mass="46234">MAANEVSNLKADVLIVGAGVIGLACAYELSRAGAKVVVIDKFEPGYGCSYGNAGWITPCFAMPLPMPGMLLKSFKWLLDPESPLYIKPELNPTLISWLLSFMASMTQKKMLSSVDALTQISVQSLKLYQELAAKTDKSFSFEQKGLLMVAQSHDGLKYARQEMELVSRNGIPGKLMMEDETRAFEPSLTKRIKGSVFFSQEAHAEPLQVTQTLAHEAQKLGAVILPKTEVIDFQLSPKGIASARTTRGIFEADQFVLATGAWSHHLGQTLKLKIPVLGGKGYAIITDPLEVNPQRPMMLVEKKVAVTPRNGTLRLAGTLELVNQDETFTTRRVEAIVRGAREFMNVPETIRYHEIWRGLRPCTPDGVPVIGRTARYPNLLLATGHQMLGLQSATGTGKLIADLALGKTPDIDPKPFRADRF</sequence>
<dbReference type="KEGG" id="bex:A11Q_1045"/>
<evidence type="ECO:0000256" key="1">
    <source>
        <dbReference type="ARBA" id="ARBA00023002"/>
    </source>
</evidence>
<keyword evidence="1" id="KW-0560">Oxidoreductase</keyword>